<name>A0ABM5GHJ1_9SAUR</name>
<evidence type="ECO:0000313" key="3">
    <source>
        <dbReference type="RefSeq" id="XP_072857126.1"/>
    </source>
</evidence>
<dbReference type="InterPro" id="IPR011333">
    <property type="entry name" value="SKP1/BTB/POZ_sf"/>
</dbReference>
<dbReference type="PROSITE" id="PS50097">
    <property type="entry name" value="BTB"/>
    <property type="match status" value="1"/>
</dbReference>
<dbReference type="Gene3D" id="3.30.710.10">
    <property type="entry name" value="Potassium Channel Kv1.1, Chain A"/>
    <property type="match status" value="1"/>
</dbReference>
<dbReference type="Proteomes" id="UP001652642">
    <property type="component" value="Chromosome 5"/>
</dbReference>
<keyword evidence="2" id="KW-1185">Reference proteome</keyword>
<evidence type="ECO:0000313" key="2">
    <source>
        <dbReference type="Proteomes" id="UP001652642"/>
    </source>
</evidence>
<evidence type="ECO:0000259" key="1">
    <source>
        <dbReference type="PROSITE" id="PS50097"/>
    </source>
</evidence>
<dbReference type="SUPFAM" id="SSF54695">
    <property type="entry name" value="POZ domain"/>
    <property type="match status" value="1"/>
</dbReference>
<reference evidence="3" key="1">
    <citation type="submission" date="2025-08" db="UniProtKB">
        <authorList>
            <consortium name="RefSeq"/>
        </authorList>
    </citation>
    <scope>IDENTIFICATION</scope>
</reference>
<dbReference type="PANTHER" id="PTHR46105:SF30">
    <property type="entry name" value="ZINC FINGER AND BTB DOMAIN CONTAINING 49"/>
    <property type="match status" value="1"/>
</dbReference>
<dbReference type="RefSeq" id="XP_072857126.1">
    <property type="nucleotide sequence ID" value="XM_073001025.1"/>
</dbReference>
<organism evidence="2 3">
    <name type="scientific">Pogona vitticeps</name>
    <name type="common">central bearded dragon</name>
    <dbReference type="NCBI Taxonomy" id="103695"/>
    <lineage>
        <taxon>Eukaryota</taxon>
        <taxon>Metazoa</taxon>
        <taxon>Chordata</taxon>
        <taxon>Craniata</taxon>
        <taxon>Vertebrata</taxon>
        <taxon>Euteleostomi</taxon>
        <taxon>Lepidosauria</taxon>
        <taxon>Squamata</taxon>
        <taxon>Bifurcata</taxon>
        <taxon>Unidentata</taxon>
        <taxon>Episquamata</taxon>
        <taxon>Toxicofera</taxon>
        <taxon>Iguania</taxon>
        <taxon>Acrodonta</taxon>
        <taxon>Agamidae</taxon>
        <taxon>Amphibolurinae</taxon>
        <taxon>Pogona</taxon>
    </lineage>
</organism>
<protein>
    <submittedName>
        <fullName evidence="3">Zinc finger and BTB domain-containing protein 49 isoform X5</fullName>
    </submittedName>
</protein>
<dbReference type="SMART" id="SM00225">
    <property type="entry name" value="BTB"/>
    <property type="match status" value="1"/>
</dbReference>
<feature type="domain" description="BTB" evidence="1">
    <location>
        <begin position="46"/>
        <end position="112"/>
    </location>
</feature>
<accession>A0ABM5GHJ1</accession>
<dbReference type="PANTHER" id="PTHR46105">
    <property type="entry name" value="AGAP004733-PA"/>
    <property type="match status" value="1"/>
</dbReference>
<sequence length="249" mass="28161">MTAERPGPLFASAFWLLRHSNMDAFASHSCYLLQQLHDQRIQGLLCDCMLVVKSVCFKAHKNVLAAFSQYFRSLFQNSPSQKNDVFHLDIKNVGGIGQILDYMYTSHLDLNQDNVQTLLDVAQYLQVRSHLSVIFVGNVSHRQEIFRLIYVDILVKNLTSVKSVGKDLQHLGMSSATLLSTLEKNHIYVIFVVEENASQDLVTYEDTSKLILGKNPITVRLVINVSAVLLSCVDTERYTVKSAMKVEIH</sequence>
<gene>
    <name evidence="3" type="primary">ZBTB49</name>
</gene>
<dbReference type="InterPro" id="IPR050457">
    <property type="entry name" value="ZnFinger_BTB_dom_contain"/>
</dbReference>
<proteinExistence type="predicted"/>
<dbReference type="Pfam" id="PF00651">
    <property type="entry name" value="BTB"/>
    <property type="match status" value="1"/>
</dbReference>
<dbReference type="GeneID" id="110089911"/>
<dbReference type="InterPro" id="IPR000210">
    <property type="entry name" value="BTB/POZ_dom"/>
</dbReference>